<evidence type="ECO:0000259" key="8">
    <source>
        <dbReference type="PROSITE" id="PS50928"/>
    </source>
</evidence>
<dbReference type="AlphaFoldDB" id="A0A2P8GW64"/>
<evidence type="ECO:0000256" key="7">
    <source>
        <dbReference type="RuleBase" id="RU363032"/>
    </source>
</evidence>
<dbReference type="PANTHER" id="PTHR43386:SF25">
    <property type="entry name" value="PEPTIDE ABC TRANSPORTER PERMEASE PROTEIN"/>
    <property type="match status" value="1"/>
</dbReference>
<dbReference type="Proteomes" id="UP000241203">
    <property type="component" value="Unassembled WGS sequence"/>
</dbReference>
<dbReference type="EMBL" id="PYAU01000001">
    <property type="protein sequence ID" value="PSL38210.1"/>
    <property type="molecule type" value="Genomic_DNA"/>
</dbReference>
<evidence type="ECO:0000256" key="2">
    <source>
        <dbReference type="ARBA" id="ARBA00022448"/>
    </source>
</evidence>
<dbReference type="GO" id="GO:0055085">
    <property type="term" value="P:transmembrane transport"/>
    <property type="evidence" value="ECO:0007669"/>
    <property type="project" value="InterPro"/>
</dbReference>
<keyword evidence="6 7" id="KW-0472">Membrane</keyword>
<evidence type="ECO:0000256" key="5">
    <source>
        <dbReference type="ARBA" id="ARBA00022989"/>
    </source>
</evidence>
<feature type="transmembrane region" description="Helical" evidence="7">
    <location>
        <begin position="32"/>
        <end position="52"/>
    </location>
</feature>
<dbReference type="PANTHER" id="PTHR43386">
    <property type="entry name" value="OLIGOPEPTIDE TRANSPORT SYSTEM PERMEASE PROTEIN APPC"/>
    <property type="match status" value="1"/>
</dbReference>
<dbReference type="InterPro" id="IPR050366">
    <property type="entry name" value="BP-dependent_transpt_permease"/>
</dbReference>
<feature type="transmembrane region" description="Helical" evidence="7">
    <location>
        <begin position="219"/>
        <end position="238"/>
    </location>
</feature>
<organism evidence="9 10">
    <name type="scientific">Labedella gwakjiensis</name>
    <dbReference type="NCBI Taxonomy" id="390269"/>
    <lineage>
        <taxon>Bacteria</taxon>
        <taxon>Bacillati</taxon>
        <taxon>Actinomycetota</taxon>
        <taxon>Actinomycetes</taxon>
        <taxon>Micrococcales</taxon>
        <taxon>Microbacteriaceae</taxon>
        <taxon>Labedella</taxon>
    </lineage>
</organism>
<reference evidence="9 10" key="1">
    <citation type="submission" date="2018-03" db="EMBL/GenBank/DDBJ databases">
        <title>Genomic Encyclopedia of Archaeal and Bacterial Type Strains, Phase II (KMG-II): from individual species to whole genera.</title>
        <authorList>
            <person name="Goeker M."/>
        </authorList>
    </citation>
    <scope>NUCLEOTIDE SEQUENCE [LARGE SCALE GENOMIC DNA]</scope>
    <source>
        <strain evidence="9 10">DSM 21548</strain>
    </source>
</reference>
<name>A0A2P8GW64_9MICO</name>
<sequence length="291" mass="30737">MSAASAFAGMGTTSLAALRTARSSVWMRPQMVFGYVIVAFWLVLVVAVQWIAPFDPLASAGQRLAAPSAEHWFGTDALGRDVLSRALYGARYSLPIALVSIVASVVVGSVLGAVAGYVGGLVDSIIMRIADITMSFPAILLAMAVAAALGPGLNNAGIAIIIVWWPIYARLMRGQVLSIKEREHVESAVAIGASRRRILFRHIIPHASTPTLVNATMDLGQIVLLVASLSFLGLGALPPTPEWGAMITEGAKNFYQPWIAAAPGLAIVSIVLAINFIGDGLRDALDVKARR</sequence>
<dbReference type="InterPro" id="IPR035906">
    <property type="entry name" value="MetI-like_sf"/>
</dbReference>
<dbReference type="GO" id="GO:0005886">
    <property type="term" value="C:plasma membrane"/>
    <property type="evidence" value="ECO:0007669"/>
    <property type="project" value="UniProtKB-SubCell"/>
</dbReference>
<protein>
    <submittedName>
        <fullName evidence="9">Peptide/nickel transport system permease protein</fullName>
    </submittedName>
</protein>
<dbReference type="PROSITE" id="PS50928">
    <property type="entry name" value="ABC_TM1"/>
    <property type="match status" value="1"/>
</dbReference>
<comment type="caution">
    <text evidence="9">The sequence shown here is derived from an EMBL/GenBank/DDBJ whole genome shotgun (WGS) entry which is preliminary data.</text>
</comment>
<keyword evidence="4 7" id="KW-0812">Transmembrane</keyword>
<dbReference type="Pfam" id="PF00528">
    <property type="entry name" value="BPD_transp_1"/>
    <property type="match status" value="1"/>
</dbReference>
<feature type="transmembrane region" description="Helical" evidence="7">
    <location>
        <begin position="258"/>
        <end position="281"/>
    </location>
</feature>
<dbReference type="RefSeq" id="WP_208019802.1">
    <property type="nucleotide sequence ID" value="NZ_PYAU01000001.1"/>
</dbReference>
<evidence type="ECO:0000256" key="6">
    <source>
        <dbReference type="ARBA" id="ARBA00023136"/>
    </source>
</evidence>
<evidence type="ECO:0000313" key="9">
    <source>
        <dbReference type="EMBL" id="PSL38210.1"/>
    </source>
</evidence>
<dbReference type="Gene3D" id="1.10.3720.10">
    <property type="entry name" value="MetI-like"/>
    <property type="match status" value="1"/>
</dbReference>
<comment type="subcellular location">
    <subcellularLocation>
        <location evidence="1 7">Cell membrane</location>
        <topology evidence="1 7">Multi-pass membrane protein</topology>
    </subcellularLocation>
</comment>
<evidence type="ECO:0000256" key="4">
    <source>
        <dbReference type="ARBA" id="ARBA00022692"/>
    </source>
</evidence>
<keyword evidence="3" id="KW-1003">Cell membrane</keyword>
<evidence type="ECO:0000256" key="1">
    <source>
        <dbReference type="ARBA" id="ARBA00004651"/>
    </source>
</evidence>
<gene>
    <name evidence="9" type="ORF">CLV49_1825</name>
</gene>
<evidence type="ECO:0000256" key="3">
    <source>
        <dbReference type="ARBA" id="ARBA00022475"/>
    </source>
</evidence>
<feature type="domain" description="ABC transmembrane type-1" evidence="8">
    <location>
        <begin position="90"/>
        <end position="278"/>
    </location>
</feature>
<evidence type="ECO:0000313" key="10">
    <source>
        <dbReference type="Proteomes" id="UP000241203"/>
    </source>
</evidence>
<keyword evidence="2 7" id="KW-0813">Transport</keyword>
<dbReference type="InterPro" id="IPR000515">
    <property type="entry name" value="MetI-like"/>
</dbReference>
<feature type="transmembrane region" description="Helical" evidence="7">
    <location>
        <begin position="94"/>
        <end position="118"/>
    </location>
</feature>
<feature type="transmembrane region" description="Helical" evidence="7">
    <location>
        <begin position="138"/>
        <end position="165"/>
    </location>
</feature>
<dbReference type="SUPFAM" id="SSF161098">
    <property type="entry name" value="MetI-like"/>
    <property type="match status" value="1"/>
</dbReference>
<proteinExistence type="inferred from homology"/>
<keyword evidence="5 7" id="KW-1133">Transmembrane helix</keyword>
<accession>A0A2P8GW64</accession>
<dbReference type="CDD" id="cd06261">
    <property type="entry name" value="TM_PBP2"/>
    <property type="match status" value="1"/>
</dbReference>
<comment type="similarity">
    <text evidence="7">Belongs to the binding-protein-dependent transport system permease family.</text>
</comment>